<proteinExistence type="predicted"/>
<reference evidence="3" key="1">
    <citation type="submission" date="2016-10" db="EMBL/GenBank/DDBJ databases">
        <authorList>
            <person name="Varghese N."/>
            <person name="Submissions S."/>
        </authorList>
    </citation>
    <scope>NUCLEOTIDE SEQUENCE [LARGE SCALE GENOMIC DNA]</scope>
    <source>
        <strain evidence="3">DSM 45413</strain>
    </source>
</reference>
<gene>
    <name evidence="2" type="ORF">SAMN05660991_00318</name>
</gene>
<dbReference type="Pfam" id="PF11271">
    <property type="entry name" value="PorA"/>
    <property type="match status" value="1"/>
</dbReference>
<dbReference type="PROSITE" id="PS51257">
    <property type="entry name" value="PROKAR_LIPOPROTEIN"/>
    <property type="match status" value="1"/>
</dbReference>
<dbReference type="STRING" id="673521.SAMN05660991_00318"/>
<sequence>MRARVVGLTVVGLGGCALAVALLAGTWPTPSPEELALDESFETVATGEGSYLDPADLVPRTGAELSRSVRVSGDEDTGDADDDTVVWTAQTTTSDADGTLIDTGVTIACLDRRTAEAQPCAAESVDGEPVDVAGLTVAFPPDTQRRDHDVWDGAVRQALPARFAGTDEVRGLAVLRFEQEVPEQAVATVAVPGEWFGPAPDADADDDAAADDDEPAGDLSADVLHSGTRTLLVEPVSGVVVTAEESVLTVLRAPDGRAGPVLLSGTFRSTDATVADAVARARQALDRQDGMDDGLRWALGGTGLALVVLGALLAVRSRPATAQPGEDEPARVPVLTA</sequence>
<dbReference type="EMBL" id="FOEE01000001">
    <property type="protein sequence ID" value="SEO44204.1"/>
    <property type="molecule type" value="Genomic_DNA"/>
</dbReference>
<evidence type="ECO:0000313" key="3">
    <source>
        <dbReference type="Proteomes" id="UP000198960"/>
    </source>
</evidence>
<dbReference type="AlphaFoldDB" id="A0A1H8PR98"/>
<accession>A0A1H8PR98</accession>
<dbReference type="RefSeq" id="WP_091939416.1">
    <property type="nucleotide sequence ID" value="NZ_FOEE01000001.1"/>
</dbReference>
<keyword evidence="3" id="KW-1185">Reference proteome</keyword>
<evidence type="ECO:0008006" key="4">
    <source>
        <dbReference type="Google" id="ProtNLM"/>
    </source>
</evidence>
<feature type="region of interest" description="Disordered" evidence="1">
    <location>
        <begin position="318"/>
        <end position="337"/>
    </location>
</feature>
<evidence type="ECO:0000313" key="2">
    <source>
        <dbReference type="EMBL" id="SEO44204.1"/>
    </source>
</evidence>
<protein>
    <recommendedName>
        <fullName evidence="4">DUF3068 domain-containing protein</fullName>
    </recommendedName>
</protein>
<dbReference type="OrthoDB" id="153031at2"/>
<dbReference type="Proteomes" id="UP000198960">
    <property type="component" value="Unassembled WGS sequence"/>
</dbReference>
<evidence type="ECO:0000256" key="1">
    <source>
        <dbReference type="SAM" id="MobiDB-lite"/>
    </source>
</evidence>
<dbReference type="InterPro" id="IPR021424">
    <property type="entry name" value="PorA"/>
</dbReference>
<organism evidence="2 3">
    <name type="scientific">Trujillonella endophytica</name>
    <dbReference type="NCBI Taxonomy" id="673521"/>
    <lineage>
        <taxon>Bacteria</taxon>
        <taxon>Bacillati</taxon>
        <taxon>Actinomycetota</taxon>
        <taxon>Actinomycetes</taxon>
        <taxon>Geodermatophilales</taxon>
        <taxon>Geodermatophilaceae</taxon>
        <taxon>Trujillonella</taxon>
    </lineage>
</organism>
<feature type="region of interest" description="Disordered" evidence="1">
    <location>
        <begin position="194"/>
        <end position="221"/>
    </location>
</feature>
<name>A0A1H8PR98_9ACTN</name>
<feature type="compositionally biased region" description="Acidic residues" evidence="1">
    <location>
        <begin position="202"/>
        <end position="216"/>
    </location>
</feature>